<protein>
    <submittedName>
        <fullName evidence="2">Putative salivary lipocalin</fullName>
    </submittedName>
</protein>
<accession>A0A2R5L8D1</accession>
<dbReference type="EMBL" id="GGLE01001628">
    <property type="protein sequence ID" value="MBY05754.1"/>
    <property type="molecule type" value="Transcribed_RNA"/>
</dbReference>
<organism evidence="2">
    <name type="scientific">Ornithodoros turicata</name>
    <dbReference type="NCBI Taxonomy" id="34597"/>
    <lineage>
        <taxon>Eukaryota</taxon>
        <taxon>Metazoa</taxon>
        <taxon>Ecdysozoa</taxon>
        <taxon>Arthropoda</taxon>
        <taxon>Chelicerata</taxon>
        <taxon>Arachnida</taxon>
        <taxon>Acari</taxon>
        <taxon>Parasitiformes</taxon>
        <taxon>Ixodida</taxon>
        <taxon>Ixodoidea</taxon>
        <taxon>Argasidae</taxon>
        <taxon>Ornithodorinae</taxon>
        <taxon>Ornithodoros</taxon>
    </lineage>
</organism>
<reference evidence="2" key="1">
    <citation type="submission" date="2018-03" db="EMBL/GenBank/DDBJ databases">
        <title>The relapsing fever spirochete Borrelia turicatae persists in the highly oxidative environment of its soft-bodied tick vector.</title>
        <authorList>
            <person name="Bourret T.J."/>
            <person name="Boyle W.K."/>
            <person name="Valenzuela J.G."/>
            <person name="Oliveira F."/>
            <person name="Lopez J.E."/>
        </authorList>
    </citation>
    <scope>NUCLEOTIDE SEQUENCE</scope>
    <source>
        <strain evidence="2">Kansas strain/isolate</strain>
        <tissue evidence="2">Salivary glands</tissue>
    </source>
</reference>
<sequence>MIQLATFLTAYVFLGIAHGEGCKDNATVGEVLAAVQTETYFLTGTTNKSREACSFLSGTGLTEDCVSGTPVTYGYKNGREWVNNTDVVEKPEKPDRFPSRLSGPLKGMRVVARGENCFTLRKQNETEVWVAVSAVDVSTCCKEKLEKKFKDNTYATTYEHGVC</sequence>
<dbReference type="InterPro" id="IPR012674">
    <property type="entry name" value="Calycin"/>
</dbReference>
<dbReference type="Gene3D" id="2.40.128.20">
    <property type="match status" value="1"/>
</dbReference>
<dbReference type="AlphaFoldDB" id="A0A2R5L8D1"/>
<keyword evidence="1" id="KW-0732">Signal</keyword>
<feature type="chain" id="PRO_5015357245" evidence="1">
    <location>
        <begin position="20"/>
        <end position="163"/>
    </location>
</feature>
<name>A0A2R5L8D1_9ACAR</name>
<evidence type="ECO:0000313" key="2">
    <source>
        <dbReference type="EMBL" id="MBY05754.1"/>
    </source>
</evidence>
<proteinExistence type="predicted"/>
<feature type="signal peptide" evidence="1">
    <location>
        <begin position="1"/>
        <end position="19"/>
    </location>
</feature>
<evidence type="ECO:0000256" key="1">
    <source>
        <dbReference type="SAM" id="SignalP"/>
    </source>
</evidence>